<evidence type="ECO:0000256" key="8">
    <source>
        <dbReference type="ARBA" id="ARBA00023235"/>
    </source>
</evidence>
<dbReference type="AlphaFoldDB" id="A0A1G2N3D5"/>
<evidence type="ECO:0000256" key="5">
    <source>
        <dbReference type="ARBA" id="ARBA00016902"/>
    </source>
</evidence>
<dbReference type="GO" id="GO:0043335">
    <property type="term" value="P:protein unfolding"/>
    <property type="evidence" value="ECO:0007669"/>
    <property type="project" value="TreeGrafter"/>
</dbReference>
<dbReference type="GO" id="GO:0005737">
    <property type="term" value="C:cytoplasm"/>
    <property type="evidence" value="ECO:0007669"/>
    <property type="project" value="UniProtKB-SubCell"/>
</dbReference>
<dbReference type="Pfam" id="PF05697">
    <property type="entry name" value="Trigger_N"/>
    <property type="match status" value="1"/>
</dbReference>
<comment type="subcellular location">
    <subcellularLocation>
        <location evidence="2">Cytoplasm</location>
    </subcellularLocation>
</comment>
<dbReference type="InterPro" id="IPR027304">
    <property type="entry name" value="Trigger_fact/SurA_dom_sf"/>
</dbReference>
<evidence type="ECO:0000256" key="1">
    <source>
        <dbReference type="ARBA" id="ARBA00000971"/>
    </source>
</evidence>
<dbReference type="InterPro" id="IPR037041">
    <property type="entry name" value="Trigger_fac_C_sf"/>
</dbReference>
<evidence type="ECO:0000256" key="2">
    <source>
        <dbReference type="ARBA" id="ARBA00004496"/>
    </source>
</evidence>
<dbReference type="STRING" id="1802315.A3F51_03560"/>
<dbReference type="InterPro" id="IPR008881">
    <property type="entry name" value="Trigger_fac_ribosome-bd_bac"/>
</dbReference>
<evidence type="ECO:0000256" key="3">
    <source>
        <dbReference type="ARBA" id="ARBA00005464"/>
    </source>
</evidence>
<dbReference type="GO" id="GO:0043022">
    <property type="term" value="F:ribosome binding"/>
    <property type="evidence" value="ECO:0007669"/>
    <property type="project" value="TreeGrafter"/>
</dbReference>
<dbReference type="InterPro" id="IPR008880">
    <property type="entry name" value="Trigger_fac_C"/>
</dbReference>
<dbReference type="Gene3D" id="1.10.3120.10">
    <property type="entry name" value="Trigger factor, C-terminal domain"/>
    <property type="match status" value="1"/>
</dbReference>
<accession>A0A1G2N3D5</accession>
<evidence type="ECO:0000259" key="11">
    <source>
        <dbReference type="Pfam" id="PF05698"/>
    </source>
</evidence>
<dbReference type="GO" id="GO:0051083">
    <property type="term" value="P:'de novo' cotranslational protein folding"/>
    <property type="evidence" value="ECO:0007669"/>
    <property type="project" value="TreeGrafter"/>
</dbReference>
<evidence type="ECO:0000313" key="12">
    <source>
        <dbReference type="EMBL" id="OHA29771.1"/>
    </source>
</evidence>
<feature type="domain" description="Trigger factor C-terminal" evidence="11">
    <location>
        <begin position="204"/>
        <end position="335"/>
    </location>
</feature>
<evidence type="ECO:0000259" key="10">
    <source>
        <dbReference type="Pfam" id="PF05697"/>
    </source>
</evidence>
<dbReference type="InterPro" id="IPR005215">
    <property type="entry name" value="Trig_fac"/>
</dbReference>
<dbReference type="InterPro" id="IPR036611">
    <property type="entry name" value="Trigger_fac_ribosome-bd_sf"/>
</dbReference>
<comment type="similarity">
    <text evidence="3">Belongs to the FKBP-type PPIase family. Tig subfamily.</text>
</comment>
<feature type="domain" description="Trigger factor ribosome-binding bacterial" evidence="10">
    <location>
        <begin position="14"/>
        <end position="155"/>
    </location>
</feature>
<comment type="catalytic activity">
    <reaction evidence="1">
        <text>[protein]-peptidylproline (omega=180) = [protein]-peptidylproline (omega=0)</text>
        <dbReference type="Rhea" id="RHEA:16237"/>
        <dbReference type="Rhea" id="RHEA-COMP:10747"/>
        <dbReference type="Rhea" id="RHEA-COMP:10748"/>
        <dbReference type="ChEBI" id="CHEBI:83833"/>
        <dbReference type="ChEBI" id="CHEBI:83834"/>
        <dbReference type="EC" id="5.2.1.8"/>
    </reaction>
</comment>
<name>A0A1G2N3D5_9BACT</name>
<dbReference type="EC" id="5.2.1.8" evidence="4"/>
<dbReference type="SUPFAM" id="SSF109998">
    <property type="entry name" value="Triger factor/SurA peptide-binding domain-like"/>
    <property type="match status" value="1"/>
</dbReference>
<gene>
    <name evidence="12" type="ORF">A3F51_03560</name>
</gene>
<keyword evidence="8" id="KW-0413">Isomerase</keyword>
<dbReference type="Proteomes" id="UP000178089">
    <property type="component" value="Unassembled WGS sequence"/>
</dbReference>
<dbReference type="GO" id="GO:0015031">
    <property type="term" value="P:protein transport"/>
    <property type="evidence" value="ECO:0007669"/>
    <property type="project" value="InterPro"/>
</dbReference>
<keyword evidence="7" id="KW-0143">Chaperone</keyword>
<organism evidence="12 13">
    <name type="scientific">Candidatus Taylorbacteria bacterium RIFCSPHIGHO2_12_FULL_45_16</name>
    <dbReference type="NCBI Taxonomy" id="1802315"/>
    <lineage>
        <taxon>Bacteria</taxon>
        <taxon>Candidatus Tayloriibacteriota</taxon>
    </lineage>
</organism>
<evidence type="ECO:0000256" key="6">
    <source>
        <dbReference type="ARBA" id="ARBA00023110"/>
    </source>
</evidence>
<keyword evidence="6" id="KW-0697">Rotamase</keyword>
<dbReference type="GO" id="GO:0003755">
    <property type="term" value="F:peptidyl-prolyl cis-trans isomerase activity"/>
    <property type="evidence" value="ECO:0007669"/>
    <property type="project" value="UniProtKB-KW"/>
</dbReference>
<dbReference type="Pfam" id="PF05698">
    <property type="entry name" value="Trigger_C"/>
    <property type="match status" value="1"/>
</dbReference>
<evidence type="ECO:0000313" key="13">
    <source>
        <dbReference type="Proteomes" id="UP000178089"/>
    </source>
</evidence>
<evidence type="ECO:0000256" key="4">
    <source>
        <dbReference type="ARBA" id="ARBA00013194"/>
    </source>
</evidence>
<dbReference type="PANTHER" id="PTHR30560">
    <property type="entry name" value="TRIGGER FACTOR CHAPERONE AND PEPTIDYL-PROLYL CIS/TRANS ISOMERASE"/>
    <property type="match status" value="1"/>
</dbReference>
<dbReference type="SUPFAM" id="SSF102735">
    <property type="entry name" value="Trigger factor ribosome-binding domain"/>
    <property type="match status" value="1"/>
</dbReference>
<proteinExistence type="inferred from homology"/>
<evidence type="ECO:0000256" key="9">
    <source>
        <dbReference type="ARBA" id="ARBA00029986"/>
    </source>
</evidence>
<dbReference type="PANTHER" id="PTHR30560:SF3">
    <property type="entry name" value="TRIGGER FACTOR-LIKE PROTEIN TIG, CHLOROPLASTIC"/>
    <property type="match status" value="1"/>
</dbReference>
<dbReference type="GO" id="GO:0044183">
    <property type="term" value="F:protein folding chaperone"/>
    <property type="evidence" value="ECO:0007669"/>
    <property type="project" value="TreeGrafter"/>
</dbReference>
<reference evidence="12 13" key="1">
    <citation type="journal article" date="2016" name="Nat. Commun.">
        <title>Thousands of microbial genomes shed light on interconnected biogeochemical processes in an aquifer system.</title>
        <authorList>
            <person name="Anantharaman K."/>
            <person name="Brown C.T."/>
            <person name="Hug L.A."/>
            <person name="Sharon I."/>
            <person name="Castelle C.J."/>
            <person name="Probst A.J."/>
            <person name="Thomas B.C."/>
            <person name="Singh A."/>
            <person name="Wilkins M.J."/>
            <person name="Karaoz U."/>
            <person name="Brodie E.L."/>
            <person name="Williams K.H."/>
            <person name="Hubbard S.S."/>
            <person name="Banfield J.F."/>
        </authorList>
    </citation>
    <scope>NUCLEOTIDE SEQUENCE [LARGE SCALE GENOMIC DNA]</scope>
</reference>
<comment type="caution">
    <text evidence="12">The sequence shown here is derived from an EMBL/GenBank/DDBJ whole genome shotgun (WGS) entry which is preliminary data.</text>
</comment>
<dbReference type="EMBL" id="MHRT01000001">
    <property type="protein sequence ID" value="OHA29771.1"/>
    <property type="molecule type" value="Genomic_DNA"/>
</dbReference>
<sequence>MIETTKSYDSAIAKKLDKSRVEITGSVAAAEWGKYRAEAINHINESITLDGFRKGRVPENILVAKVGDMAILEEMAELALSKAYIDILITEKIDAIGKPEIRVTKLAKDNPLEFTATTSVVPEIVLPDYKKIAEKEAEKADPKDLKVSEKDIDEAVLRVRKQHASHEGHNHDKMTPEEHDKAIEAAMPGLTDEFVKGLGDFTDVSDFKNKLSDMIAGQKRDQAIEKTRVRIADALVEATKIELPDVMIESELNRTQSQFSADIERMGVKLEDYMKHAKKTIEELRAEWRPHAEKKAKLQLILNEIAKKENIKPEVQEIEEEVNRIVEHYKDADRERAAVYAETVLTNEKVFVFLESNK</sequence>
<protein>
    <recommendedName>
        <fullName evidence="5">Trigger factor</fullName>
        <ecNumber evidence="4">5.2.1.8</ecNumber>
    </recommendedName>
    <alternativeName>
        <fullName evidence="9">PPIase</fullName>
    </alternativeName>
</protein>
<evidence type="ECO:0000256" key="7">
    <source>
        <dbReference type="ARBA" id="ARBA00023186"/>
    </source>
</evidence>
<dbReference type="Gene3D" id="3.30.70.1050">
    <property type="entry name" value="Trigger factor ribosome-binding domain"/>
    <property type="match status" value="1"/>
</dbReference>